<accession>A0ABU9GUY0</accession>
<gene>
    <name evidence="3" type="ORF">V6256_16360</name>
</gene>
<name>A0ABU9GUY0_9GAMM</name>
<dbReference type="Pfam" id="PF07715">
    <property type="entry name" value="Plug"/>
    <property type="match status" value="1"/>
</dbReference>
<dbReference type="PROSITE" id="PS52016">
    <property type="entry name" value="TONB_DEPENDENT_REC_3"/>
    <property type="match status" value="1"/>
</dbReference>
<evidence type="ECO:0000313" key="3">
    <source>
        <dbReference type="EMBL" id="MEL0631128.1"/>
    </source>
</evidence>
<keyword evidence="1" id="KW-0472">Membrane</keyword>
<dbReference type="InterPro" id="IPR012910">
    <property type="entry name" value="Plug_dom"/>
</dbReference>
<dbReference type="InterPro" id="IPR039426">
    <property type="entry name" value="TonB-dep_rcpt-like"/>
</dbReference>
<keyword evidence="1" id="KW-0812">Transmembrane</keyword>
<keyword evidence="1" id="KW-0998">Cell outer membrane</keyword>
<organism evidence="3 4">
    <name type="scientific">Psychromonas aquatilis</name>
    <dbReference type="NCBI Taxonomy" id="2005072"/>
    <lineage>
        <taxon>Bacteria</taxon>
        <taxon>Pseudomonadati</taxon>
        <taxon>Pseudomonadota</taxon>
        <taxon>Gammaproteobacteria</taxon>
        <taxon>Alteromonadales</taxon>
        <taxon>Psychromonadaceae</taxon>
        <taxon>Psychromonas</taxon>
    </lineage>
</organism>
<proteinExistence type="inferred from homology"/>
<feature type="domain" description="TonB-dependent receptor plug" evidence="2">
    <location>
        <begin position="2"/>
        <end position="24"/>
    </location>
</feature>
<comment type="caution">
    <text evidence="3">The sequence shown here is derived from an EMBL/GenBank/DDBJ whole genome shotgun (WGS) entry which is preliminary data.</text>
</comment>
<evidence type="ECO:0000259" key="2">
    <source>
        <dbReference type="Pfam" id="PF07715"/>
    </source>
</evidence>
<comment type="similarity">
    <text evidence="1">Belongs to the TonB-dependent receptor family.</text>
</comment>
<reference evidence="3 4" key="1">
    <citation type="submission" date="2024-02" db="EMBL/GenBank/DDBJ databases">
        <title>Bacteria isolated from the canopy kelp, Nereocystis luetkeana.</title>
        <authorList>
            <person name="Pfister C.A."/>
            <person name="Younker I.T."/>
            <person name="Light S.H."/>
        </authorList>
    </citation>
    <scope>NUCLEOTIDE SEQUENCE [LARGE SCALE GENOMIC DNA]</scope>
    <source>
        <strain evidence="3 4">TI.1.05</strain>
    </source>
</reference>
<protein>
    <submittedName>
        <fullName evidence="3">TonB-dependent receptor plug domain-containing protein</fullName>
    </submittedName>
</protein>
<dbReference type="Gene3D" id="2.170.130.10">
    <property type="entry name" value="TonB-dependent receptor, plug domain"/>
    <property type="match status" value="1"/>
</dbReference>
<keyword evidence="1" id="KW-1134">Transmembrane beta strand</keyword>
<dbReference type="RefSeq" id="WP_341599224.1">
    <property type="nucleotide sequence ID" value="NZ_JBAKAZ010000518.1"/>
</dbReference>
<evidence type="ECO:0000313" key="4">
    <source>
        <dbReference type="Proteomes" id="UP001369082"/>
    </source>
</evidence>
<feature type="non-terminal residue" evidence="3">
    <location>
        <position position="33"/>
    </location>
</feature>
<dbReference type="Proteomes" id="UP001369082">
    <property type="component" value="Unassembled WGS sequence"/>
</dbReference>
<evidence type="ECO:0000256" key="1">
    <source>
        <dbReference type="PROSITE-ProRule" id="PRU01360"/>
    </source>
</evidence>
<keyword evidence="3" id="KW-0675">Receptor</keyword>
<comment type="subcellular location">
    <subcellularLocation>
        <location evidence="1">Cell outer membrane</location>
        <topology evidence="1">Multi-pass membrane protein</topology>
    </subcellularLocation>
</comment>
<dbReference type="InterPro" id="IPR037066">
    <property type="entry name" value="Plug_dom_sf"/>
</dbReference>
<dbReference type="SUPFAM" id="SSF56935">
    <property type="entry name" value="Porins"/>
    <property type="match status" value="1"/>
</dbReference>
<keyword evidence="1" id="KW-0813">Transport</keyword>
<dbReference type="EMBL" id="JBAKAZ010000518">
    <property type="protein sequence ID" value="MEL0631128.1"/>
    <property type="molecule type" value="Genomic_DNA"/>
</dbReference>
<keyword evidence="4" id="KW-1185">Reference proteome</keyword>
<sequence>MALQQVEVLKGPTSLLYGAMPPGGMDNLIGKSP</sequence>